<name>A0A2C8F7U7_9BACT</name>
<keyword evidence="3" id="KW-0731">Sigma factor</keyword>
<dbReference type="AlphaFoldDB" id="A0A2C8F7U7"/>
<evidence type="ECO:0000259" key="5">
    <source>
        <dbReference type="Pfam" id="PF04542"/>
    </source>
</evidence>
<evidence type="ECO:0000256" key="4">
    <source>
        <dbReference type="ARBA" id="ARBA00023163"/>
    </source>
</evidence>
<evidence type="ECO:0000259" key="6">
    <source>
        <dbReference type="Pfam" id="PF08281"/>
    </source>
</evidence>
<dbReference type="KEGG" id="pprf:DPRO_1619"/>
<keyword evidence="8" id="KW-1185">Reference proteome</keyword>
<evidence type="ECO:0000313" key="7">
    <source>
        <dbReference type="EMBL" id="SOB58517.1"/>
    </source>
</evidence>
<dbReference type="InterPro" id="IPR007627">
    <property type="entry name" value="RNA_pol_sigma70_r2"/>
</dbReference>
<dbReference type="InterPro" id="IPR036388">
    <property type="entry name" value="WH-like_DNA-bd_sf"/>
</dbReference>
<feature type="domain" description="RNA polymerase sigma-70 region 2" evidence="5">
    <location>
        <begin position="25"/>
        <end position="88"/>
    </location>
</feature>
<dbReference type="PANTHER" id="PTHR43133">
    <property type="entry name" value="RNA POLYMERASE ECF-TYPE SIGMA FACTO"/>
    <property type="match status" value="1"/>
</dbReference>
<dbReference type="Pfam" id="PF08281">
    <property type="entry name" value="Sigma70_r4_2"/>
    <property type="match status" value="1"/>
</dbReference>
<dbReference type="InterPro" id="IPR013324">
    <property type="entry name" value="RNA_pol_sigma_r3/r4-like"/>
</dbReference>
<evidence type="ECO:0000313" key="8">
    <source>
        <dbReference type="Proteomes" id="UP000219215"/>
    </source>
</evidence>
<gene>
    <name evidence="7" type="ORF">DPRO_1619</name>
</gene>
<comment type="similarity">
    <text evidence="1">Belongs to the sigma-70 factor family. ECF subfamily.</text>
</comment>
<dbReference type="InterPro" id="IPR013249">
    <property type="entry name" value="RNA_pol_sigma70_r4_t2"/>
</dbReference>
<protein>
    <recommendedName>
        <fullName evidence="9">RNA polymerase, sigma-24 subunit, ECF subfamily</fullName>
    </recommendedName>
</protein>
<dbReference type="InterPro" id="IPR013325">
    <property type="entry name" value="RNA_pol_sigma_r2"/>
</dbReference>
<dbReference type="PANTHER" id="PTHR43133:SF25">
    <property type="entry name" value="RNA POLYMERASE SIGMA FACTOR RFAY-RELATED"/>
    <property type="match status" value="1"/>
</dbReference>
<feature type="domain" description="RNA polymerase sigma factor 70 region 4 type 2" evidence="6">
    <location>
        <begin position="120"/>
        <end position="170"/>
    </location>
</feature>
<dbReference type="GO" id="GO:0016987">
    <property type="term" value="F:sigma factor activity"/>
    <property type="evidence" value="ECO:0007669"/>
    <property type="project" value="UniProtKB-KW"/>
</dbReference>
<reference evidence="8" key="1">
    <citation type="submission" date="2017-09" db="EMBL/GenBank/DDBJ databases">
        <authorList>
            <person name="Regsiter A."/>
            <person name="William W."/>
        </authorList>
    </citation>
    <scope>NUCLEOTIDE SEQUENCE [LARGE SCALE GENOMIC DNA]</scope>
    <source>
        <strain evidence="8">500-1</strain>
    </source>
</reference>
<evidence type="ECO:0000256" key="1">
    <source>
        <dbReference type="ARBA" id="ARBA00010641"/>
    </source>
</evidence>
<evidence type="ECO:0000256" key="2">
    <source>
        <dbReference type="ARBA" id="ARBA00023015"/>
    </source>
</evidence>
<dbReference type="SUPFAM" id="SSF88659">
    <property type="entry name" value="Sigma3 and sigma4 domains of RNA polymerase sigma factors"/>
    <property type="match status" value="1"/>
</dbReference>
<dbReference type="Pfam" id="PF04542">
    <property type="entry name" value="Sigma70_r2"/>
    <property type="match status" value="1"/>
</dbReference>
<evidence type="ECO:0008006" key="9">
    <source>
        <dbReference type="Google" id="ProtNLM"/>
    </source>
</evidence>
<dbReference type="Proteomes" id="UP000219215">
    <property type="component" value="Chromosome DPRO"/>
</dbReference>
<dbReference type="Gene3D" id="1.10.10.10">
    <property type="entry name" value="Winged helix-like DNA-binding domain superfamily/Winged helix DNA-binding domain"/>
    <property type="match status" value="1"/>
</dbReference>
<dbReference type="RefSeq" id="WP_197706503.1">
    <property type="nucleotide sequence ID" value="NZ_LT907975.1"/>
</dbReference>
<evidence type="ECO:0000256" key="3">
    <source>
        <dbReference type="ARBA" id="ARBA00023082"/>
    </source>
</evidence>
<accession>A0A2C8F7U7</accession>
<dbReference type="SUPFAM" id="SSF88946">
    <property type="entry name" value="Sigma2 domain of RNA polymerase sigma factors"/>
    <property type="match status" value="1"/>
</dbReference>
<dbReference type="GO" id="GO:0003677">
    <property type="term" value="F:DNA binding"/>
    <property type="evidence" value="ECO:0007669"/>
    <property type="project" value="InterPro"/>
</dbReference>
<dbReference type="Gene3D" id="1.10.1740.10">
    <property type="match status" value="1"/>
</dbReference>
<keyword evidence="2" id="KW-0805">Transcription regulation</keyword>
<dbReference type="GO" id="GO:0006352">
    <property type="term" value="P:DNA-templated transcription initiation"/>
    <property type="evidence" value="ECO:0007669"/>
    <property type="project" value="InterPro"/>
</dbReference>
<dbReference type="CDD" id="cd06171">
    <property type="entry name" value="Sigma70_r4"/>
    <property type="match status" value="1"/>
</dbReference>
<keyword evidence="4" id="KW-0804">Transcription</keyword>
<dbReference type="InterPro" id="IPR039425">
    <property type="entry name" value="RNA_pol_sigma-70-like"/>
</dbReference>
<proteinExistence type="inferred from homology"/>
<organism evidence="7 8">
    <name type="scientific">Pseudodesulfovibrio profundus</name>
    <dbReference type="NCBI Taxonomy" id="57320"/>
    <lineage>
        <taxon>Bacteria</taxon>
        <taxon>Pseudomonadati</taxon>
        <taxon>Thermodesulfobacteriota</taxon>
        <taxon>Desulfovibrionia</taxon>
        <taxon>Desulfovibrionales</taxon>
        <taxon>Desulfovibrionaceae</taxon>
    </lineage>
</organism>
<dbReference type="InterPro" id="IPR014284">
    <property type="entry name" value="RNA_pol_sigma-70_dom"/>
</dbReference>
<sequence>MKILSFKRLNLDKMEKEVLRQELVALLPRLRRFARGLTKDPVIADDLVQDACERALERLDQVRKGTRFDSWMFRIIQTRWIDCLRKKKVRFEHLSLVGDKDSSDSIVDGSTGSPDENIDIKRALKTLPDDQISAVMLVCIEGYSYSEAAKILEVPSGTVASRVGRGRIQLGKVLFSRAEGERNEQEVREE</sequence>
<dbReference type="EMBL" id="LT907975">
    <property type="protein sequence ID" value="SOB58517.1"/>
    <property type="molecule type" value="Genomic_DNA"/>
</dbReference>
<dbReference type="NCBIfam" id="TIGR02937">
    <property type="entry name" value="sigma70-ECF"/>
    <property type="match status" value="1"/>
</dbReference>